<evidence type="ECO:0000256" key="1">
    <source>
        <dbReference type="SAM" id="Coils"/>
    </source>
</evidence>
<accession>A0A1I7V2X1</accession>
<keyword evidence="1" id="KW-0175">Coiled coil</keyword>
<reference evidence="4" key="1">
    <citation type="submission" date="2016-11" db="UniProtKB">
        <authorList>
            <consortium name="WormBaseParasite"/>
        </authorList>
    </citation>
    <scope>IDENTIFICATION</scope>
</reference>
<feature type="region of interest" description="Disordered" evidence="2">
    <location>
        <begin position="123"/>
        <end position="144"/>
    </location>
</feature>
<name>A0A1I7V2X1_9PELO</name>
<evidence type="ECO:0000313" key="4">
    <source>
        <dbReference type="WBParaSite" id="Csp11.Scaffold630.g21849.t1"/>
    </source>
</evidence>
<keyword evidence="3" id="KW-1185">Reference proteome</keyword>
<feature type="coiled-coil region" evidence="1">
    <location>
        <begin position="21"/>
        <end position="81"/>
    </location>
</feature>
<dbReference type="AlphaFoldDB" id="A0A1I7V2X1"/>
<feature type="compositionally biased region" description="Basic and acidic residues" evidence="2">
    <location>
        <begin position="123"/>
        <end position="134"/>
    </location>
</feature>
<dbReference type="Proteomes" id="UP000095282">
    <property type="component" value="Unplaced"/>
</dbReference>
<proteinExistence type="predicted"/>
<sequence length="167" mass="19626">MEQFEAWFNYWFVKPVVFVNVSELEKCLQQEEKARQKKLNQVRLAERRIRLAAAKARMAAARKARMRETALRKRMAKSEEERMRDRMQHRINLCKKNVAESITVNLFKAQLEFENAKFENKNKSKEAVKAKETEENAMEEAPEVIPQEAELEVAVKSILKVDNSKIN</sequence>
<evidence type="ECO:0000313" key="3">
    <source>
        <dbReference type="Proteomes" id="UP000095282"/>
    </source>
</evidence>
<protein>
    <submittedName>
        <fullName evidence="4">Uncharacterized protein</fullName>
    </submittedName>
</protein>
<organism evidence="3 4">
    <name type="scientific">Caenorhabditis tropicalis</name>
    <dbReference type="NCBI Taxonomy" id="1561998"/>
    <lineage>
        <taxon>Eukaryota</taxon>
        <taxon>Metazoa</taxon>
        <taxon>Ecdysozoa</taxon>
        <taxon>Nematoda</taxon>
        <taxon>Chromadorea</taxon>
        <taxon>Rhabditida</taxon>
        <taxon>Rhabditina</taxon>
        <taxon>Rhabditomorpha</taxon>
        <taxon>Rhabditoidea</taxon>
        <taxon>Rhabditidae</taxon>
        <taxon>Peloderinae</taxon>
        <taxon>Caenorhabditis</taxon>
    </lineage>
</organism>
<evidence type="ECO:0000256" key="2">
    <source>
        <dbReference type="SAM" id="MobiDB-lite"/>
    </source>
</evidence>
<dbReference type="WBParaSite" id="Csp11.Scaffold630.g21849.t1">
    <property type="protein sequence ID" value="Csp11.Scaffold630.g21849.t1"/>
    <property type="gene ID" value="Csp11.Scaffold630.g21849"/>
</dbReference>